<evidence type="ECO:0000259" key="9">
    <source>
        <dbReference type="PROSITE" id="PS50109"/>
    </source>
</evidence>
<feature type="domain" description="Histidine kinase" evidence="9">
    <location>
        <begin position="463"/>
        <end position="681"/>
    </location>
</feature>
<feature type="coiled-coil region" evidence="7">
    <location>
        <begin position="377"/>
        <end position="404"/>
    </location>
</feature>
<evidence type="ECO:0000313" key="11">
    <source>
        <dbReference type="Proteomes" id="UP001302349"/>
    </source>
</evidence>
<evidence type="ECO:0000256" key="5">
    <source>
        <dbReference type="ARBA" id="ARBA00022777"/>
    </source>
</evidence>
<evidence type="ECO:0000256" key="1">
    <source>
        <dbReference type="ARBA" id="ARBA00000085"/>
    </source>
</evidence>
<dbReference type="EC" id="2.7.13.3" evidence="2"/>
<reference evidence="10 11" key="1">
    <citation type="journal article" date="2023" name="Microbiol. Resour. Announc.">
        <title>Complete Genome Sequence of Imperialibacter roseus strain P4T.</title>
        <authorList>
            <person name="Tizabi D.R."/>
            <person name="Bachvaroff T."/>
            <person name="Hill R.T."/>
        </authorList>
    </citation>
    <scope>NUCLEOTIDE SEQUENCE [LARGE SCALE GENOMIC DNA]</scope>
    <source>
        <strain evidence="10 11">P4T</strain>
    </source>
</reference>
<dbReference type="InterPro" id="IPR036097">
    <property type="entry name" value="HisK_dim/P_sf"/>
</dbReference>
<dbReference type="SMART" id="SM00028">
    <property type="entry name" value="TPR"/>
    <property type="match status" value="5"/>
</dbReference>
<dbReference type="InterPro" id="IPR003594">
    <property type="entry name" value="HATPase_dom"/>
</dbReference>
<dbReference type="InterPro" id="IPR005467">
    <property type="entry name" value="His_kinase_dom"/>
</dbReference>
<evidence type="ECO:0000256" key="8">
    <source>
        <dbReference type="SAM" id="Phobius"/>
    </source>
</evidence>
<keyword evidence="8" id="KW-0812">Transmembrane</keyword>
<dbReference type="InterPro" id="IPR036890">
    <property type="entry name" value="HATPase_C_sf"/>
</dbReference>
<dbReference type="RefSeq" id="WP_317487600.1">
    <property type="nucleotide sequence ID" value="NZ_CP136051.1"/>
</dbReference>
<dbReference type="SUPFAM" id="SSF47384">
    <property type="entry name" value="Homodimeric domain of signal transducing histidine kinase"/>
    <property type="match status" value="1"/>
</dbReference>
<dbReference type="EMBL" id="CP136051">
    <property type="protein sequence ID" value="WOK04800.1"/>
    <property type="molecule type" value="Genomic_DNA"/>
</dbReference>
<keyword evidence="8" id="KW-0472">Membrane</keyword>
<dbReference type="CDD" id="cd00075">
    <property type="entry name" value="HATPase"/>
    <property type="match status" value="1"/>
</dbReference>
<sequence>MKSLLLFIVILSISANLLAGSVYFPSDKSRDSLTNLLQTSEKEQLVDVLNELSLYYNISEPGRASTYIQQAKKLAEELNYKAGLAFAIKEEGMMKLNNGEIIAALTLLEQARNISVEIEDNRLIGRSLHCIGLVYSHFGFFDYSLKYFRDAVATYKKAEQHELIAYCFYDEASVYIKNKEFKKALEKIRECDEFSLSNNVKIDAGFSYILLGDIYAGLNQDTLAFENYKVGLVQIDKERHSSQTKALGLRALGKFYLAKGLYSEAKNTFLEAQSIIDKGSNEIEKGEIMLDLASSYLKHGQLTNAIKMVDSALAKSEKTKAIALLTRALFTKAEILKKMGLEGQALKDISRAYTLQDSINSEGYKNYIADMVASFEIQKSNLKIQALNNQLEATQGELASTSTLSKYYLAATIFFVALLAFIAFDQLKLKKITKKLYAVNEQVNNQNIELKKLDDEKSDLIKLVAHDMRSPVNNIVSIAGLLEHEATTAEERKEYVQLIESICQRINSSISKFLGRNEQAAPASRVPELEMVSINDLILETMSEFSPKAASKDIELQFTPTPKKHKVLTDGDYISQILSNLLSNAIKYCQSGATVSLEFAMQPKHCAIIVKDNGPGISKKEQLTLFEKYTTTSNKATGNESSTGLGLSIAKKLTQALGGDIQVESEIGRGCLFIVSIPTAENSHVPQQTMLAK</sequence>
<keyword evidence="5 10" id="KW-0418">Kinase</keyword>
<evidence type="ECO:0000256" key="3">
    <source>
        <dbReference type="ARBA" id="ARBA00022553"/>
    </source>
</evidence>
<dbReference type="SMART" id="SM00387">
    <property type="entry name" value="HATPase_c"/>
    <property type="match status" value="1"/>
</dbReference>
<gene>
    <name evidence="10" type="ORF">RT717_17090</name>
</gene>
<accession>A0ABZ0IID9</accession>
<keyword evidence="3" id="KW-0597">Phosphoprotein</keyword>
<dbReference type="Pfam" id="PF02518">
    <property type="entry name" value="HATPase_c"/>
    <property type="match status" value="1"/>
</dbReference>
<organism evidence="10 11">
    <name type="scientific">Imperialibacter roseus</name>
    <dbReference type="NCBI Taxonomy" id="1324217"/>
    <lineage>
        <taxon>Bacteria</taxon>
        <taxon>Pseudomonadati</taxon>
        <taxon>Bacteroidota</taxon>
        <taxon>Cytophagia</taxon>
        <taxon>Cytophagales</taxon>
        <taxon>Flammeovirgaceae</taxon>
        <taxon>Imperialibacter</taxon>
    </lineage>
</organism>
<dbReference type="Gene3D" id="3.30.565.10">
    <property type="entry name" value="Histidine kinase-like ATPase, C-terminal domain"/>
    <property type="match status" value="1"/>
</dbReference>
<dbReference type="InterPro" id="IPR019734">
    <property type="entry name" value="TPR_rpt"/>
</dbReference>
<dbReference type="SUPFAM" id="SSF48452">
    <property type="entry name" value="TPR-like"/>
    <property type="match status" value="2"/>
</dbReference>
<dbReference type="InterPro" id="IPR011990">
    <property type="entry name" value="TPR-like_helical_dom_sf"/>
</dbReference>
<dbReference type="PROSITE" id="PS50109">
    <property type="entry name" value="HIS_KIN"/>
    <property type="match status" value="1"/>
</dbReference>
<dbReference type="CDD" id="cd00082">
    <property type="entry name" value="HisKA"/>
    <property type="match status" value="1"/>
</dbReference>
<evidence type="ECO:0000256" key="4">
    <source>
        <dbReference type="ARBA" id="ARBA00022679"/>
    </source>
</evidence>
<dbReference type="SUPFAM" id="SSF55874">
    <property type="entry name" value="ATPase domain of HSP90 chaperone/DNA topoisomerase II/histidine kinase"/>
    <property type="match status" value="1"/>
</dbReference>
<dbReference type="Pfam" id="PF00512">
    <property type="entry name" value="HisKA"/>
    <property type="match status" value="1"/>
</dbReference>
<dbReference type="PANTHER" id="PTHR43711:SF26">
    <property type="entry name" value="SENSOR HISTIDINE KINASE RCSC"/>
    <property type="match status" value="1"/>
</dbReference>
<keyword evidence="6" id="KW-0902">Two-component regulatory system</keyword>
<keyword evidence="4" id="KW-0808">Transferase</keyword>
<evidence type="ECO:0000256" key="2">
    <source>
        <dbReference type="ARBA" id="ARBA00012438"/>
    </source>
</evidence>
<dbReference type="PRINTS" id="PR00344">
    <property type="entry name" value="BCTRLSENSOR"/>
</dbReference>
<keyword evidence="8" id="KW-1133">Transmembrane helix</keyword>
<dbReference type="Gene3D" id="1.10.287.130">
    <property type="match status" value="1"/>
</dbReference>
<keyword evidence="7" id="KW-0175">Coiled coil</keyword>
<name>A0ABZ0IID9_9BACT</name>
<comment type="catalytic activity">
    <reaction evidence="1">
        <text>ATP + protein L-histidine = ADP + protein N-phospho-L-histidine.</text>
        <dbReference type="EC" id="2.7.13.3"/>
    </reaction>
</comment>
<evidence type="ECO:0000256" key="7">
    <source>
        <dbReference type="SAM" id="Coils"/>
    </source>
</evidence>
<dbReference type="GO" id="GO:0016301">
    <property type="term" value="F:kinase activity"/>
    <property type="evidence" value="ECO:0007669"/>
    <property type="project" value="UniProtKB-KW"/>
</dbReference>
<protein>
    <recommendedName>
        <fullName evidence="2">histidine kinase</fullName>
        <ecNumber evidence="2">2.7.13.3</ecNumber>
    </recommendedName>
</protein>
<dbReference type="PANTHER" id="PTHR43711">
    <property type="entry name" value="TWO-COMPONENT HISTIDINE KINASE"/>
    <property type="match status" value="1"/>
</dbReference>
<dbReference type="InterPro" id="IPR050736">
    <property type="entry name" value="Sensor_HK_Regulatory"/>
</dbReference>
<dbReference type="InterPro" id="IPR004358">
    <property type="entry name" value="Sig_transdc_His_kin-like_C"/>
</dbReference>
<proteinExistence type="predicted"/>
<dbReference type="Gene3D" id="1.25.40.10">
    <property type="entry name" value="Tetratricopeptide repeat domain"/>
    <property type="match status" value="2"/>
</dbReference>
<dbReference type="InterPro" id="IPR003661">
    <property type="entry name" value="HisK_dim/P_dom"/>
</dbReference>
<keyword evidence="11" id="KW-1185">Reference proteome</keyword>
<feature type="transmembrane region" description="Helical" evidence="8">
    <location>
        <begin position="407"/>
        <end position="424"/>
    </location>
</feature>
<evidence type="ECO:0000313" key="10">
    <source>
        <dbReference type="EMBL" id="WOK04800.1"/>
    </source>
</evidence>
<dbReference type="Proteomes" id="UP001302349">
    <property type="component" value="Chromosome"/>
</dbReference>
<dbReference type="SMART" id="SM00388">
    <property type="entry name" value="HisKA"/>
    <property type="match status" value="1"/>
</dbReference>
<evidence type="ECO:0000256" key="6">
    <source>
        <dbReference type="ARBA" id="ARBA00023012"/>
    </source>
</evidence>
<feature type="coiled-coil region" evidence="7">
    <location>
        <begin position="436"/>
        <end position="463"/>
    </location>
</feature>